<reference evidence="3 4" key="1">
    <citation type="submission" date="2024-02" db="EMBL/GenBank/DDBJ databases">
        <title>Discinaceae phylogenomics.</title>
        <authorList>
            <person name="Dirks A.C."/>
            <person name="James T.Y."/>
        </authorList>
    </citation>
    <scope>NUCLEOTIDE SEQUENCE [LARGE SCALE GENOMIC DNA]</scope>
    <source>
        <strain evidence="3 4">ACD0624</strain>
    </source>
</reference>
<keyword evidence="1" id="KW-0812">Transmembrane</keyword>
<feature type="domain" description="SAC" evidence="2">
    <location>
        <begin position="117"/>
        <end position="507"/>
    </location>
</feature>
<evidence type="ECO:0000313" key="3">
    <source>
        <dbReference type="EMBL" id="KAL0637293.1"/>
    </source>
</evidence>
<comment type="caution">
    <text evidence="3">The sequence shown here is derived from an EMBL/GenBank/DDBJ whole genome shotgun (WGS) entry which is preliminary data.</text>
</comment>
<dbReference type="Pfam" id="PF02383">
    <property type="entry name" value="Syja_N"/>
    <property type="match status" value="1"/>
</dbReference>
<dbReference type="EMBL" id="JBBBZM010000037">
    <property type="protein sequence ID" value="KAL0637293.1"/>
    <property type="molecule type" value="Genomic_DNA"/>
</dbReference>
<proteinExistence type="predicted"/>
<evidence type="ECO:0000259" key="2">
    <source>
        <dbReference type="PROSITE" id="PS50275"/>
    </source>
</evidence>
<name>A0ABR3GN34_9PEZI</name>
<protein>
    <submittedName>
        <fullName evidence="3">Phosphoinositide phosphatase sac1</fullName>
    </submittedName>
</protein>
<organism evidence="3 4">
    <name type="scientific">Discina gigas</name>
    <dbReference type="NCBI Taxonomy" id="1032678"/>
    <lineage>
        <taxon>Eukaryota</taxon>
        <taxon>Fungi</taxon>
        <taxon>Dikarya</taxon>
        <taxon>Ascomycota</taxon>
        <taxon>Pezizomycotina</taxon>
        <taxon>Pezizomycetes</taxon>
        <taxon>Pezizales</taxon>
        <taxon>Discinaceae</taxon>
        <taxon>Discina</taxon>
    </lineage>
</organism>
<dbReference type="PANTHER" id="PTHR45662:SF2">
    <property type="entry name" value="PHOSPHATIDYLINOSITOL-3-PHOSPHATASE SAC1"/>
    <property type="match status" value="1"/>
</dbReference>
<dbReference type="InterPro" id="IPR002013">
    <property type="entry name" value="SAC_dom"/>
</dbReference>
<accession>A0ABR3GN34</accession>
<keyword evidence="1" id="KW-1133">Transmembrane helix</keyword>
<dbReference type="PROSITE" id="PS50275">
    <property type="entry name" value="SAC"/>
    <property type="match status" value="1"/>
</dbReference>
<dbReference type="PANTHER" id="PTHR45662">
    <property type="entry name" value="PHOSPHATIDYLINOSITIDE PHOSPHATASE SAC1"/>
    <property type="match status" value="1"/>
</dbReference>
<evidence type="ECO:0000313" key="4">
    <source>
        <dbReference type="Proteomes" id="UP001447188"/>
    </source>
</evidence>
<gene>
    <name evidence="3" type="primary">SAC1_2</name>
    <name evidence="3" type="ORF">Q9L58_003777</name>
</gene>
<feature type="transmembrane region" description="Helical" evidence="1">
    <location>
        <begin position="582"/>
        <end position="600"/>
    </location>
</feature>
<dbReference type="Proteomes" id="UP001447188">
    <property type="component" value="Unassembled WGS sequence"/>
</dbReference>
<evidence type="ECO:0000256" key="1">
    <source>
        <dbReference type="SAM" id="Phobius"/>
    </source>
</evidence>
<sequence>MAGLSPFRDINVTASEAHYVFRSPSTPDAPALVISRPSGDMRLADVPTLGGKRVTSIAGILGIVRLKLDKYIIIITKAQLVGRIRGHSVHRVQATEFLSLRERQLHDPDEDTYLALLRTHLRTAPMYFSYTFDLTSSFQRQSSMDLSLPLWQRADDRFFWNRYVQSDLIDLRALNPAVDPYILPAFFGFLNISTSMIKNTPCTFILLTRRSRHRAGTRYFTRGLDSMGNAANFNETEQIVVLGDSAGGLGGQGYDQHSISGLSSRSKLDSEGVQVFSYVQTRGSVPLYWAEVNNLKFIPTLQIRGIDVALDAARKHFDEQIRLYGDNYLVNLINQKGREKHVKSAYEQIIKSLVSSPTEHTEASEKTSERFHVVESQRYNKQTDRLHYVYFDFHHECRSMRWHRAQILLDKLADGLETQRYFHSTGAGATSTIRSWQSSVVRTNCMDCLDRTNVVQSLLARQALNRQMRDASILGPAESTAASTSFETTFRNAWADNADVVSRAYSGTGALKTDFTRTGVRTKAGALADATNSLTRYFRNNFADGPRQDGFDLFLGTYLPRAPSTIVASRLFVDRRPPVVQAVPYILAAAVFLELLAFFAPRPDTAVVSMRVFTLFWLLVGLWAAAFLLRYGVLYVSWPKLNPPQFAVDGYNRCLAAAKNDVVVGRWIGARQQQGHERGGSKGSVFRIERLEEGKKRIE</sequence>
<keyword evidence="4" id="KW-1185">Reference proteome</keyword>
<keyword evidence="1" id="KW-0472">Membrane</keyword>
<feature type="transmembrane region" description="Helical" evidence="1">
    <location>
        <begin position="612"/>
        <end position="633"/>
    </location>
</feature>